<dbReference type="PANTHER" id="PTHR34351:SF1">
    <property type="entry name" value="SLR1927 PROTEIN"/>
    <property type="match status" value="1"/>
</dbReference>
<evidence type="ECO:0000259" key="2">
    <source>
        <dbReference type="Pfam" id="PF01882"/>
    </source>
</evidence>
<keyword evidence="1" id="KW-1133">Transmembrane helix</keyword>
<accession>A0A517YWC8</accession>
<dbReference type="PANTHER" id="PTHR34351">
    <property type="entry name" value="SLR1927 PROTEIN-RELATED"/>
    <property type="match status" value="1"/>
</dbReference>
<dbReference type="Proteomes" id="UP000317369">
    <property type="component" value="Chromosome"/>
</dbReference>
<dbReference type="KEGG" id="pcor:KS4_25860"/>
<evidence type="ECO:0000256" key="1">
    <source>
        <dbReference type="SAM" id="Phobius"/>
    </source>
</evidence>
<organism evidence="3 4">
    <name type="scientific">Poriferisphaera corsica</name>
    <dbReference type="NCBI Taxonomy" id="2528020"/>
    <lineage>
        <taxon>Bacteria</taxon>
        <taxon>Pseudomonadati</taxon>
        <taxon>Planctomycetota</taxon>
        <taxon>Phycisphaerae</taxon>
        <taxon>Phycisphaerales</taxon>
        <taxon>Phycisphaeraceae</taxon>
        <taxon>Poriferisphaera</taxon>
    </lineage>
</organism>
<dbReference type="InterPro" id="IPR002881">
    <property type="entry name" value="DUF58"/>
</dbReference>
<reference evidence="3 4" key="1">
    <citation type="submission" date="2019-02" db="EMBL/GenBank/DDBJ databases">
        <title>Deep-cultivation of Planctomycetes and their phenomic and genomic characterization uncovers novel biology.</title>
        <authorList>
            <person name="Wiegand S."/>
            <person name="Jogler M."/>
            <person name="Boedeker C."/>
            <person name="Pinto D."/>
            <person name="Vollmers J."/>
            <person name="Rivas-Marin E."/>
            <person name="Kohn T."/>
            <person name="Peeters S.H."/>
            <person name="Heuer A."/>
            <person name="Rast P."/>
            <person name="Oberbeckmann S."/>
            <person name="Bunk B."/>
            <person name="Jeske O."/>
            <person name="Meyerdierks A."/>
            <person name="Storesund J.E."/>
            <person name="Kallscheuer N."/>
            <person name="Luecker S."/>
            <person name="Lage O.M."/>
            <person name="Pohl T."/>
            <person name="Merkel B.J."/>
            <person name="Hornburger P."/>
            <person name="Mueller R.-W."/>
            <person name="Bruemmer F."/>
            <person name="Labrenz M."/>
            <person name="Spormann A.M."/>
            <person name="Op den Camp H."/>
            <person name="Overmann J."/>
            <person name="Amann R."/>
            <person name="Jetten M.S.M."/>
            <person name="Mascher T."/>
            <person name="Medema M.H."/>
            <person name="Devos D.P."/>
            <person name="Kaster A.-K."/>
            <person name="Ovreas L."/>
            <person name="Rohde M."/>
            <person name="Galperin M.Y."/>
            <person name="Jogler C."/>
        </authorList>
    </citation>
    <scope>NUCLEOTIDE SEQUENCE [LARGE SCALE GENOMIC DNA]</scope>
    <source>
        <strain evidence="3 4">KS4</strain>
    </source>
</reference>
<evidence type="ECO:0000313" key="4">
    <source>
        <dbReference type="Proteomes" id="UP000317369"/>
    </source>
</evidence>
<name>A0A517YWC8_9BACT</name>
<proteinExistence type="predicted"/>
<feature type="transmembrane region" description="Helical" evidence="1">
    <location>
        <begin position="12"/>
        <end position="31"/>
    </location>
</feature>
<keyword evidence="1" id="KW-0812">Transmembrane</keyword>
<keyword evidence="1" id="KW-0472">Membrane</keyword>
<dbReference type="RefSeq" id="WP_145078448.1">
    <property type="nucleotide sequence ID" value="NZ_CP036425.1"/>
</dbReference>
<keyword evidence="4" id="KW-1185">Reference proteome</keyword>
<gene>
    <name evidence="3" type="ORF">KS4_25860</name>
</gene>
<dbReference type="EMBL" id="CP036425">
    <property type="protein sequence ID" value="QDU34516.1"/>
    <property type="molecule type" value="Genomic_DNA"/>
</dbReference>
<protein>
    <recommendedName>
        <fullName evidence="2">DUF58 domain-containing protein</fullName>
    </recommendedName>
</protein>
<evidence type="ECO:0000313" key="3">
    <source>
        <dbReference type="EMBL" id="QDU34516.1"/>
    </source>
</evidence>
<dbReference type="AlphaFoldDB" id="A0A517YWC8"/>
<dbReference type="Pfam" id="PF01882">
    <property type="entry name" value="DUF58"/>
    <property type="match status" value="1"/>
</dbReference>
<dbReference type="OrthoDB" id="261597at2"/>
<feature type="transmembrane region" description="Helical" evidence="1">
    <location>
        <begin position="37"/>
        <end position="59"/>
    </location>
</feature>
<sequence length="382" mass="42658">MSKPIRTRISWGPSCLWFSVTYLLALAATFYTQANLLFWAFGLMTGAIVASFCFCLITLRHVTVKRLLPMHGLAHEQLTIRYNIQNNARLSLLNLTVTELSEDITNHLPTSPIGWLLYVGSAQHMMAEAPCWPKHRGPLHFQKIQLACSFPFGILKKTVTFEQPDYLLIYPRIFRLNRRIAASISRITHEGNIQKEKSGGTEDYFGLREYHTGDSIRMINWKQSAKTGNLIVKEMTQPCPPQTMINLNLTPPDATDLTQTQIHSLQEQAISLVGSVICDAYTHGYPVGLTIPALDITFPLHHSLPHRTKILESLAQIELSSIDSDAAGTTDKDAINITTHPLSSHSSSKLTLSVHDINQYITDQDVSSHDLDQDEQSDGGAV</sequence>
<feature type="domain" description="DUF58" evidence="2">
    <location>
        <begin position="207"/>
        <end position="326"/>
    </location>
</feature>